<keyword evidence="4 25" id="KW-0812">Transmembrane</keyword>
<name>A0A0Q9YVX9_9GAMM</name>
<evidence type="ECO:0000256" key="14">
    <source>
        <dbReference type="ARBA" id="ARBA00044898"/>
    </source>
</evidence>
<evidence type="ECO:0000256" key="11">
    <source>
        <dbReference type="ARBA" id="ARBA00044884"/>
    </source>
</evidence>
<feature type="transmembrane region" description="Helical" evidence="25">
    <location>
        <begin position="164"/>
        <end position="183"/>
    </location>
</feature>
<keyword evidence="3" id="KW-0813">Transport</keyword>
<evidence type="ECO:0000313" key="29">
    <source>
        <dbReference type="Proteomes" id="UP000051497"/>
    </source>
</evidence>
<evidence type="ECO:0000256" key="17">
    <source>
        <dbReference type="ARBA" id="ARBA00044903"/>
    </source>
</evidence>
<evidence type="ECO:0000256" key="25">
    <source>
        <dbReference type="SAM" id="Phobius"/>
    </source>
</evidence>
<keyword evidence="5 25" id="KW-1133">Transmembrane helix</keyword>
<evidence type="ECO:0000256" key="12">
    <source>
        <dbReference type="ARBA" id="ARBA00044891"/>
    </source>
</evidence>
<evidence type="ECO:0000256" key="4">
    <source>
        <dbReference type="ARBA" id="ARBA00022692"/>
    </source>
</evidence>
<comment type="similarity">
    <text evidence="2">Belongs to the major facilitator superfamily.</text>
</comment>
<accession>A0A0Q9YVX9</accession>
<dbReference type="GO" id="GO:0005765">
    <property type="term" value="C:lysosomal membrane"/>
    <property type="evidence" value="ECO:0007669"/>
    <property type="project" value="UniProtKB-SubCell"/>
</dbReference>
<dbReference type="SUPFAM" id="SSF103473">
    <property type="entry name" value="MFS general substrate transporter"/>
    <property type="match status" value="1"/>
</dbReference>
<evidence type="ECO:0000256" key="22">
    <source>
        <dbReference type="ARBA" id="ARBA00045018"/>
    </source>
</evidence>
<dbReference type="InterPro" id="IPR036259">
    <property type="entry name" value="MFS_trans_sf"/>
</dbReference>
<feature type="transmembrane region" description="Helical" evidence="25">
    <location>
        <begin position="98"/>
        <end position="118"/>
    </location>
</feature>
<evidence type="ECO:0000256" key="16">
    <source>
        <dbReference type="ARBA" id="ARBA00044900"/>
    </source>
</evidence>
<evidence type="ECO:0000313" key="27">
    <source>
        <dbReference type="EMBL" id="KRG20855.1"/>
    </source>
</evidence>
<reference evidence="28" key="2">
    <citation type="journal article" date="2016" name="Genome Announc.">
        <title>Draft Genome Sequences of Two Novel Amoeba-Resistant Intranuclear Bacteria, 'Candidatus Berkiella cookevillensis' and 'Candidatus Berkiella aquae'.</title>
        <authorList>
            <person name="Mehari Y.T."/>
            <person name="Arivett B.A."/>
            <person name="Farone A.L."/>
            <person name="Gunderson J.H."/>
            <person name="Farone M.B."/>
        </authorList>
    </citation>
    <scope>NUCLEOTIDE SEQUENCE</scope>
    <source>
        <strain evidence="28">HT99</strain>
    </source>
</reference>
<dbReference type="RefSeq" id="WP_158003397.1">
    <property type="nucleotide sequence ID" value="NZ_LKAJ02000001.1"/>
</dbReference>
<feature type="transmembrane region" description="Helical" evidence="25">
    <location>
        <begin position="379"/>
        <end position="400"/>
    </location>
</feature>
<evidence type="ECO:0000256" key="24">
    <source>
        <dbReference type="ARBA" id="ARBA00046376"/>
    </source>
</evidence>
<dbReference type="InterPro" id="IPR011701">
    <property type="entry name" value="MFS"/>
</dbReference>
<comment type="catalytic activity">
    <reaction evidence="17">
        <text>L-arginyl-glycine(out) = L-arginyl-glycine(in)</text>
        <dbReference type="Rhea" id="RHEA:79391"/>
        <dbReference type="ChEBI" id="CHEBI:229955"/>
    </reaction>
</comment>
<dbReference type="PANTHER" id="PTHR23512">
    <property type="entry name" value="MAJOR FACILITATOR SUPERFAMILY DOMAIN-CONTAINING PROTEIN 1"/>
    <property type="match status" value="1"/>
</dbReference>
<dbReference type="Proteomes" id="UP000051497">
    <property type="component" value="Unassembled WGS sequence"/>
</dbReference>
<comment type="catalytic activity">
    <reaction evidence="15">
        <text>L-arginyl-L-alpha-amino acid(out) = L-arginyl-L-alpha-amino acid(in)</text>
        <dbReference type="Rhea" id="RHEA:79371"/>
        <dbReference type="ChEBI" id="CHEBI:84315"/>
    </reaction>
</comment>
<protein>
    <recommendedName>
        <fullName evidence="21">Lysosomal dipeptide transporter MFSD1</fullName>
    </recommendedName>
    <alternativeName>
        <fullName evidence="22">Major facilitator superfamily domain-containing protein 1</fullName>
    </alternativeName>
</protein>
<sequence>MPRLLPWLMWVFPLAFFAFQFILRLFPGLVISEFFDKYHITATNYGLFASLYYLGYASMQIPIALLLDKLGPRIVITVSAILCALANWMLVASSSWDVALLSRLLIGVGSVVGFLGTSKIISQWFPQNRYAQLVGLTFSFGLMGAVYGGRPISFMIEQMGWQEVAKLLSITALALGVLTFIFVRGKSTPQEDNYPVVSSLKQLLTYKPLIVLAFANLLMVGALEGFADVWGVSYLMNARQIVKSEAAGITSYIFIGMLFGGPILGFFAEKFKAHHSVILLAALGMAGLMMVVLLGNAHLSSHAIKAVMFLTGILCCYQVVVFATGAQLVPSHLMGITIALLNCINMFGGSFFHGTIGMLMDYFDPNTLVDGVRVYSLEAYTLALYVIPLCSLLGAGLVWYSKKMQNNMALKPAQHH</sequence>
<comment type="catalytic activity">
    <reaction evidence="20">
        <text>L-lysyl-glycine(out) = L-lysyl-glycine(in)</text>
        <dbReference type="Rhea" id="RHEA:79407"/>
        <dbReference type="ChEBI" id="CHEBI:191202"/>
    </reaction>
</comment>
<comment type="catalytic activity">
    <reaction evidence="9">
        <text>L-histidyl-glycine(out) = L-histidyl-glycine(in)</text>
        <dbReference type="Rhea" id="RHEA:79395"/>
        <dbReference type="ChEBI" id="CHEBI:229957"/>
    </reaction>
</comment>
<organism evidence="27">
    <name type="scientific">Candidatus Berkiella aquae</name>
    <dbReference type="NCBI Taxonomy" id="295108"/>
    <lineage>
        <taxon>Bacteria</taxon>
        <taxon>Pseudomonadati</taxon>
        <taxon>Pseudomonadota</taxon>
        <taxon>Gammaproteobacteria</taxon>
        <taxon>Candidatus Berkiellales</taxon>
        <taxon>Candidatus Berkiellaceae</taxon>
        <taxon>Candidatus Berkiella</taxon>
    </lineage>
</organism>
<proteinExistence type="inferred from homology"/>
<evidence type="ECO:0000259" key="26">
    <source>
        <dbReference type="PROSITE" id="PS50850"/>
    </source>
</evidence>
<feature type="transmembrane region" description="Helical" evidence="25">
    <location>
        <begin position="74"/>
        <end position="92"/>
    </location>
</feature>
<comment type="caution">
    <text evidence="27">The sequence shown here is derived from an EMBL/GenBank/DDBJ whole genome shotgun (WGS) entry which is preliminary data.</text>
</comment>
<evidence type="ECO:0000256" key="9">
    <source>
        <dbReference type="ARBA" id="ARBA00044878"/>
    </source>
</evidence>
<dbReference type="STRING" id="295108.HT99x_02072"/>
<dbReference type="GO" id="GO:0022857">
    <property type="term" value="F:transmembrane transporter activity"/>
    <property type="evidence" value="ECO:0007669"/>
    <property type="project" value="InterPro"/>
</dbReference>
<evidence type="ECO:0000256" key="7">
    <source>
        <dbReference type="ARBA" id="ARBA00023228"/>
    </source>
</evidence>
<keyword evidence="6 25" id="KW-0472">Membrane</keyword>
<comment type="catalytic activity">
    <reaction evidence="12">
        <text>L-lysyl-L-alpha-amino acid(out) = L-lysyl-L-alpha-amino acid(in)</text>
        <dbReference type="Rhea" id="RHEA:79387"/>
        <dbReference type="ChEBI" id="CHEBI:229965"/>
    </reaction>
</comment>
<feature type="transmembrane region" description="Helical" evidence="25">
    <location>
        <begin position="246"/>
        <end position="268"/>
    </location>
</feature>
<evidence type="ECO:0000313" key="28">
    <source>
        <dbReference type="EMBL" id="MCS5711332.1"/>
    </source>
</evidence>
<dbReference type="InterPro" id="IPR052187">
    <property type="entry name" value="MFSD1"/>
</dbReference>
<comment type="catalytic activity">
    <reaction evidence="13">
        <text>L-alpha-aminoacyl-L-lysine(out) = L-alpha-aminoacyl-L-lysine(in)</text>
        <dbReference type="Rhea" id="RHEA:79383"/>
        <dbReference type="ChEBI" id="CHEBI:229966"/>
    </reaction>
</comment>
<evidence type="ECO:0000256" key="20">
    <source>
        <dbReference type="ARBA" id="ARBA00044924"/>
    </source>
</evidence>
<dbReference type="Pfam" id="PF07690">
    <property type="entry name" value="MFS_1"/>
    <property type="match status" value="1"/>
</dbReference>
<comment type="function">
    <text evidence="23">Lysosomal dipeptide uniporter that selectively exports lysine, arginine or histidine-containing dipeptides with a net positive charge from the lysosome lumen into the cytosol. Could play a role in a specific type of protein O-glycosylation indirectly regulating macrophages migration and tissue invasion. Also essential for liver homeostasis.</text>
</comment>
<dbReference type="PANTHER" id="PTHR23512:SF3">
    <property type="entry name" value="MAJOR FACILITATOR SUPERFAMILY DOMAIN-CONTAINING PROTEIN 1"/>
    <property type="match status" value="1"/>
</dbReference>
<evidence type="ECO:0000256" key="13">
    <source>
        <dbReference type="ARBA" id="ARBA00044893"/>
    </source>
</evidence>
<comment type="subunit">
    <text evidence="24">Homodimer. Interacts with lysosomal protein GLMP (via lumenal domain); the interaction starts while both proteins are still in the endoplasmic reticulum and is required for stabilization of MFSD1 in lysosomes but has no direct effect on its targeting to lysosomes or transporter activity.</text>
</comment>
<dbReference type="PROSITE" id="PS50850">
    <property type="entry name" value="MFS"/>
    <property type="match status" value="1"/>
</dbReference>
<evidence type="ECO:0000256" key="23">
    <source>
        <dbReference type="ARBA" id="ARBA00045709"/>
    </source>
</evidence>
<dbReference type="InterPro" id="IPR020846">
    <property type="entry name" value="MFS_dom"/>
</dbReference>
<dbReference type="AlphaFoldDB" id="A0A0Q9YVX9"/>
<comment type="catalytic activity">
    <reaction evidence="8">
        <text>L-lysyl-L-alanine(out) = L-lysyl-L-alanine(in)</text>
        <dbReference type="Rhea" id="RHEA:79399"/>
        <dbReference type="ChEBI" id="CHEBI:229954"/>
    </reaction>
</comment>
<dbReference type="EMBL" id="LKAJ02000001">
    <property type="protein sequence ID" value="MCS5711332.1"/>
    <property type="molecule type" value="Genomic_DNA"/>
</dbReference>
<feature type="transmembrane region" description="Helical" evidence="25">
    <location>
        <begin position="204"/>
        <end position="226"/>
    </location>
</feature>
<keyword evidence="7" id="KW-0458">Lysosome</keyword>
<comment type="catalytic activity">
    <reaction evidence="19">
        <text>L-alanyl-L-lysine(out) = L-alanyl-L-lysine(in)</text>
        <dbReference type="Rhea" id="RHEA:79415"/>
        <dbReference type="ChEBI" id="CHEBI:192470"/>
    </reaction>
</comment>
<evidence type="ECO:0000256" key="15">
    <source>
        <dbReference type="ARBA" id="ARBA00044899"/>
    </source>
</evidence>
<feature type="transmembrane region" description="Helical" evidence="25">
    <location>
        <begin position="338"/>
        <end position="359"/>
    </location>
</feature>
<feature type="transmembrane region" description="Helical" evidence="25">
    <location>
        <begin position="7"/>
        <end position="26"/>
    </location>
</feature>
<comment type="subcellular location">
    <subcellularLocation>
        <location evidence="1">Lysosome membrane</location>
        <topology evidence="1">Multi-pass membrane protein</topology>
    </subcellularLocation>
</comment>
<feature type="domain" description="Major facilitator superfamily (MFS) profile" evidence="26">
    <location>
        <begin position="8"/>
        <end position="406"/>
    </location>
</feature>
<dbReference type="Gene3D" id="1.20.1250.20">
    <property type="entry name" value="MFS general substrate transporter like domains"/>
    <property type="match status" value="2"/>
</dbReference>
<dbReference type="EMBL" id="LKAJ01000008">
    <property type="protein sequence ID" value="KRG20855.1"/>
    <property type="molecule type" value="Genomic_DNA"/>
</dbReference>
<evidence type="ECO:0000256" key="6">
    <source>
        <dbReference type="ARBA" id="ARBA00023136"/>
    </source>
</evidence>
<evidence type="ECO:0000256" key="18">
    <source>
        <dbReference type="ARBA" id="ARBA00044912"/>
    </source>
</evidence>
<dbReference type="PATRIC" id="fig|1590043.3.peg.2116"/>
<evidence type="ECO:0000256" key="3">
    <source>
        <dbReference type="ARBA" id="ARBA00022448"/>
    </source>
</evidence>
<evidence type="ECO:0000256" key="10">
    <source>
        <dbReference type="ARBA" id="ARBA00044881"/>
    </source>
</evidence>
<feature type="transmembrane region" description="Helical" evidence="25">
    <location>
        <begin position="130"/>
        <end position="149"/>
    </location>
</feature>
<evidence type="ECO:0000256" key="2">
    <source>
        <dbReference type="ARBA" id="ARBA00008335"/>
    </source>
</evidence>
<keyword evidence="29" id="KW-1185">Reference proteome</keyword>
<comment type="catalytic activity">
    <reaction evidence="10">
        <text>L-alpha-aminoacyl-L-arginine(out) = L-alpha-aminoacyl-L-arginine(in)</text>
        <dbReference type="Rhea" id="RHEA:79367"/>
        <dbReference type="ChEBI" id="CHEBI:229968"/>
    </reaction>
</comment>
<feature type="transmembrane region" description="Helical" evidence="25">
    <location>
        <begin position="303"/>
        <end position="326"/>
    </location>
</feature>
<dbReference type="OrthoDB" id="5291895at2"/>
<comment type="catalytic activity">
    <reaction evidence="16">
        <text>L-lysyl-L-lysine(out) = L-lysyl-L-lysine(in)</text>
        <dbReference type="Rhea" id="RHEA:79403"/>
        <dbReference type="ChEBI" id="CHEBI:229956"/>
    </reaction>
</comment>
<feature type="transmembrane region" description="Helical" evidence="25">
    <location>
        <begin position="277"/>
        <end position="297"/>
    </location>
</feature>
<evidence type="ECO:0000256" key="5">
    <source>
        <dbReference type="ARBA" id="ARBA00022989"/>
    </source>
</evidence>
<evidence type="ECO:0000256" key="1">
    <source>
        <dbReference type="ARBA" id="ARBA00004155"/>
    </source>
</evidence>
<reference evidence="27" key="1">
    <citation type="submission" date="2015-09" db="EMBL/GenBank/DDBJ databases">
        <title>Draft Genome Sequences of Two Novel Amoeba-resistant Intranuclear Bacteria, Candidatus Berkiella cookevillensis and Candidatus Berkiella aquae.</title>
        <authorList>
            <person name="Mehari Y.T."/>
            <person name="Arivett B.A."/>
            <person name="Farone A.L."/>
            <person name="Gunderson J.H."/>
            <person name="Farone M.B."/>
        </authorList>
    </citation>
    <scope>NUCLEOTIDE SEQUENCE [LARGE SCALE GENOMIC DNA]</scope>
    <source>
        <strain evidence="27">HT99</strain>
    </source>
</reference>
<comment type="catalytic activity">
    <reaction evidence="11">
        <text>L-alpha-aminoacyl-L-histidine(out) = L-alpha-aminoacyl-L-histidine(in)</text>
        <dbReference type="Rhea" id="RHEA:79375"/>
        <dbReference type="ChEBI" id="CHEBI:229967"/>
    </reaction>
</comment>
<evidence type="ECO:0000256" key="8">
    <source>
        <dbReference type="ARBA" id="ARBA00044876"/>
    </source>
</evidence>
<feature type="transmembrane region" description="Helical" evidence="25">
    <location>
        <begin position="46"/>
        <end position="67"/>
    </location>
</feature>
<gene>
    <name evidence="27" type="primary">rhmT</name>
    <name evidence="28" type="ORF">HT99x_007785</name>
    <name evidence="27" type="ORF">HT99x_02072</name>
</gene>
<comment type="catalytic activity">
    <reaction evidence="14">
        <text>L-aspartyl-L-lysine(out) = L-aspartyl-L-lysine(in)</text>
        <dbReference type="Rhea" id="RHEA:79411"/>
        <dbReference type="ChEBI" id="CHEBI:229953"/>
    </reaction>
</comment>
<reference evidence="28" key="3">
    <citation type="submission" date="2021-06" db="EMBL/GenBank/DDBJ databases">
        <title>Genomic Description and Analysis of Intracellular Bacteria, Candidatus Berkiella cookevillensis and Candidatus Berkiella aquae.</title>
        <authorList>
            <person name="Kidane D.T."/>
            <person name="Mehari Y.T."/>
            <person name="Rice F.C."/>
            <person name="Arivett B.A."/>
            <person name="Farone A.L."/>
            <person name="Berk S.G."/>
            <person name="Farone M.B."/>
        </authorList>
    </citation>
    <scope>NUCLEOTIDE SEQUENCE</scope>
    <source>
        <strain evidence="28">HT99</strain>
    </source>
</reference>
<evidence type="ECO:0000256" key="19">
    <source>
        <dbReference type="ARBA" id="ARBA00044919"/>
    </source>
</evidence>
<comment type="catalytic activity">
    <reaction evidence="18">
        <text>L-histidyl-L-alpha-amino acid(out) = L-histidyl-L-alpha-amino acid(in)</text>
        <dbReference type="Rhea" id="RHEA:79379"/>
        <dbReference type="ChEBI" id="CHEBI:229964"/>
    </reaction>
</comment>
<evidence type="ECO:0000256" key="21">
    <source>
        <dbReference type="ARBA" id="ARBA00044985"/>
    </source>
</evidence>